<evidence type="ECO:0000313" key="8">
    <source>
        <dbReference type="Proteomes" id="UP000278143"/>
    </source>
</evidence>
<dbReference type="FunFam" id="3.40.605.10:FF:000026">
    <property type="entry name" value="Aldehyde dehydrogenase, putative"/>
    <property type="match status" value="1"/>
</dbReference>
<dbReference type="FunFam" id="3.40.309.10:FF:000012">
    <property type="entry name" value="Betaine aldehyde dehydrogenase"/>
    <property type="match status" value="1"/>
</dbReference>
<dbReference type="Proteomes" id="UP000278143">
    <property type="component" value="Unassembled WGS sequence"/>
</dbReference>
<protein>
    <submittedName>
        <fullName evidence="7">Aldehyde dehydrogenase domain-containing protein</fullName>
    </submittedName>
</protein>
<dbReference type="OrthoDB" id="310895at2759"/>
<feature type="non-terminal residue" evidence="7">
    <location>
        <position position="1"/>
    </location>
</feature>
<accession>A0A4V1J152</accession>
<dbReference type="InterPro" id="IPR016161">
    <property type="entry name" value="Ald_DH/histidinol_DH"/>
</dbReference>
<name>A0A4V1J152_9FUNG</name>
<dbReference type="EMBL" id="KZ990638">
    <property type="protein sequence ID" value="RKP23849.1"/>
    <property type="molecule type" value="Genomic_DNA"/>
</dbReference>
<organism evidence="7 8">
    <name type="scientific">Syncephalis pseudoplumigaleata</name>
    <dbReference type="NCBI Taxonomy" id="1712513"/>
    <lineage>
        <taxon>Eukaryota</taxon>
        <taxon>Fungi</taxon>
        <taxon>Fungi incertae sedis</taxon>
        <taxon>Zoopagomycota</taxon>
        <taxon>Zoopagomycotina</taxon>
        <taxon>Zoopagomycetes</taxon>
        <taxon>Zoopagales</taxon>
        <taxon>Piptocephalidaceae</taxon>
        <taxon>Syncephalis</taxon>
    </lineage>
</organism>
<sequence>AGCTCVCKPSEITSMTAYMLCAIIKEAGIPVGVVNMVFGTGPKAGNALVTHPRVPLISFTGSTATGQHIIRESALYFKKLSLELGGKNANIIFDDCDFEAALSTTVRSSFSNQGEICLCGSRIFVHRGIYDRFLAGLTEQAKCLVVGDPVEKATRLGSLVGRDHMEKVLYYIQLAREGGGTIHCGGEGAAPDVCGSKEGWFVPPTIITNVSPKGRVMQEEIFGPVVTVTPFDTEEEAIALANDSAYGLSASVWTENGRRQRRVAESLQVGTVWVNTWMARDLHLPFGGCKQSGLGREGGKHSFDFYTEIKAISLAD</sequence>
<dbReference type="Gene3D" id="3.40.309.10">
    <property type="entry name" value="Aldehyde Dehydrogenase, Chain A, domain 2"/>
    <property type="match status" value="1"/>
</dbReference>
<evidence type="ECO:0000256" key="5">
    <source>
        <dbReference type="RuleBase" id="RU003345"/>
    </source>
</evidence>
<comment type="similarity">
    <text evidence="1 5">Belongs to the aldehyde dehydrogenase family.</text>
</comment>
<reference evidence="8" key="1">
    <citation type="journal article" date="2018" name="Nat. Microbiol.">
        <title>Leveraging single-cell genomics to expand the fungal tree of life.</title>
        <authorList>
            <person name="Ahrendt S.R."/>
            <person name="Quandt C.A."/>
            <person name="Ciobanu D."/>
            <person name="Clum A."/>
            <person name="Salamov A."/>
            <person name="Andreopoulos B."/>
            <person name="Cheng J.F."/>
            <person name="Woyke T."/>
            <person name="Pelin A."/>
            <person name="Henrissat B."/>
            <person name="Reynolds N.K."/>
            <person name="Benny G.L."/>
            <person name="Smith M.E."/>
            <person name="James T.Y."/>
            <person name="Grigoriev I.V."/>
        </authorList>
    </citation>
    <scope>NUCLEOTIDE SEQUENCE [LARGE SCALE GENOMIC DNA]</scope>
    <source>
        <strain evidence="8">Benny S71-1</strain>
    </source>
</reference>
<gene>
    <name evidence="7" type="ORF">SYNPS1DRAFT_18000</name>
</gene>
<dbReference type="Gene3D" id="3.40.605.10">
    <property type="entry name" value="Aldehyde Dehydrogenase, Chain A, domain 1"/>
    <property type="match status" value="1"/>
</dbReference>
<dbReference type="SUPFAM" id="SSF53720">
    <property type="entry name" value="ALDH-like"/>
    <property type="match status" value="1"/>
</dbReference>
<dbReference type="GO" id="GO:0004030">
    <property type="term" value="F:aldehyde dehydrogenase [NAD(P)+] activity"/>
    <property type="evidence" value="ECO:0007669"/>
    <property type="project" value="UniProtKB-ARBA"/>
</dbReference>
<proteinExistence type="inferred from homology"/>
<dbReference type="InterPro" id="IPR015590">
    <property type="entry name" value="Aldehyde_DH_dom"/>
</dbReference>
<dbReference type="InterPro" id="IPR016160">
    <property type="entry name" value="Ald_DH_CS_CYS"/>
</dbReference>
<evidence type="ECO:0000256" key="1">
    <source>
        <dbReference type="ARBA" id="ARBA00009986"/>
    </source>
</evidence>
<keyword evidence="8" id="KW-1185">Reference proteome</keyword>
<dbReference type="InterPro" id="IPR016163">
    <property type="entry name" value="Ald_DH_C"/>
</dbReference>
<evidence type="ECO:0000259" key="6">
    <source>
        <dbReference type="Pfam" id="PF00171"/>
    </source>
</evidence>
<keyword evidence="2 5" id="KW-0560">Oxidoreductase</keyword>
<evidence type="ECO:0000313" key="7">
    <source>
        <dbReference type="EMBL" id="RKP23849.1"/>
    </source>
</evidence>
<evidence type="ECO:0000256" key="3">
    <source>
        <dbReference type="ARBA" id="ARBA00023027"/>
    </source>
</evidence>
<keyword evidence="3" id="KW-0520">NAD</keyword>
<dbReference type="Pfam" id="PF00171">
    <property type="entry name" value="Aldedh"/>
    <property type="match status" value="1"/>
</dbReference>
<dbReference type="AlphaFoldDB" id="A0A4V1J152"/>
<evidence type="ECO:0000256" key="4">
    <source>
        <dbReference type="PROSITE-ProRule" id="PRU10007"/>
    </source>
</evidence>
<dbReference type="PANTHER" id="PTHR43720:SF2">
    <property type="entry name" value="2-AMINOMUCONIC SEMIALDEHYDE DEHYDROGENASE"/>
    <property type="match status" value="1"/>
</dbReference>
<dbReference type="PROSITE" id="PS00070">
    <property type="entry name" value="ALDEHYDE_DEHYDR_CYS"/>
    <property type="match status" value="1"/>
</dbReference>
<feature type="domain" description="Aldehyde dehydrogenase" evidence="6">
    <location>
        <begin position="1"/>
        <end position="312"/>
    </location>
</feature>
<feature type="active site" evidence="4">
    <location>
        <position position="83"/>
    </location>
</feature>
<dbReference type="InterPro" id="IPR029510">
    <property type="entry name" value="Ald_DH_CS_GLU"/>
</dbReference>
<evidence type="ECO:0000256" key="2">
    <source>
        <dbReference type="ARBA" id="ARBA00023002"/>
    </source>
</evidence>
<dbReference type="PANTHER" id="PTHR43720">
    <property type="entry name" value="2-AMINOMUCONIC SEMIALDEHYDE DEHYDROGENASE"/>
    <property type="match status" value="1"/>
</dbReference>
<dbReference type="InterPro" id="IPR016162">
    <property type="entry name" value="Ald_DH_N"/>
</dbReference>
<dbReference type="PROSITE" id="PS00687">
    <property type="entry name" value="ALDEHYDE_DEHYDR_GLU"/>
    <property type="match status" value="1"/>
</dbReference>